<dbReference type="GO" id="GO:0005886">
    <property type="term" value="C:plasma membrane"/>
    <property type="evidence" value="ECO:0007669"/>
    <property type="project" value="UniProtKB-SubCell"/>
</dbReference>
<comment type="caution">
    <text evidence="10">The sequence shown here is derived from an EMBL/GenBank/DDBJ whole genome shotgun (WGS) entry which is preliminary data.</text>
</comment>
<evidence type="ECO:0000256" key="5">
    <source>
        <dbReference type="ARBA" id="ARBA00022679"/>
    </source>
</evidence>
<dbReference type="EMBL" id="VENJ01000010">
    <property type="protein sequence ID" value="MTJ04747.1"/>
    <property type="molecule type" value="Genomic_DNA"/>
</dbReference>
<keyword evidence="5 8" id="KW-0808">Transferase</keyword>
<comment type="catalytic activity">
    <reaction evidence="7 8">
        <text>lipid IVA (E. coli) + CMP-3-deoxy-beta-D-manno-octulosonate = alpha-Kdo-(2-&gt;6)-lipid IVA (E. coli) + CMP + H(+)</text>
        <dbReference type="Rhea" id="RHEA:28066"/>
        <dbReference type="ChEBI" id="CHEBI:15378"/>
        <dbReference type="ChEBI" id="CHEBI:58603"/>
        <dbReference type="ChEBI" id="CHEBI:60364"/>
        <dbReference type="ChEBI" id="CHEBI:60377"/>
        <dbReference type="ChEBI" id="CHEBI:85987"/>
        <dbReference type="EC" id="2.4.99.12"/>
    </reaction>
</comment>
<dbReference type="Gene3D" id="3.40.50.11720">
    <property type="entry name" value="3-Deoxy-D-manno-octulosonic-acid transferase, N-terminal domain"/>
    <property type="match status" value="1"/>
</dbReference>
<evidence type="ECO:0000256" key="3">
    <source>
        <dbReference type="ARBA" id="ARBA00012621"/>
    </source>
</evidence>
<dbReference type="GO" id="GO:0009245">
    <property type="term" value="P:lipid A biosynthetic process"/>
    <property type="evidence" value="ECO:0007669"/>
    <property type="project" value="TreeGrafter"/>
</dbReference>
<dbReference type="Gene3D" id="3.40.50.2000">
    <property type="entry name" value="Glycogen Phosphorylase B"/>
    <property type="match status" value="1"/>
</dbReference>
<dbReference type="PANTHER" id="PTHR42755">
    <property type="entry name" value="3-DEOXY-MANNO-OCTULOSONATE CYTIDYLYLTRANSFERASE"/>
    <property type="match status" value="1"/>
</dbReference>
<protein>
    <recommendedName>
        <fullName evidence="4 8">3-deoxy-D-manno-octulosonic acid transferase</fullName>
        <shortName evidence="8">Kdo transferase</shortName>
        <ecNumber evidence="3 8">2.4.99.12</ecNumber>
    </recommendedName>
    <alternativeName>
        <fullName evidence="6 8">Lipid IV(A) 3-deoxy-D-manno-octulosonic acid transferase</fullName>
    </alternativeName>
</protein>
<evidence type="ECO:0000256" key="6">
    <source>
        <dbReference type="ARBA" id="ARBA00031445"/>
    </source>
</evidence>
<comment type="function">
    <text evidence="1 8">Involved in lipopolysaccharide (LPS) biosynthesis. Catalyzes the transfer of 3-deoxy-D-manno-octulosonate (Kdo) residue(s) from CMP-Kdo to lipid IV(A), the tetraacyldisaccharide-1,4'-bisphosphate precursor of lipid A.</text>
</comment>
<dbReference type="InterPro" id="IPR007507">
    <property type="entry name" value="Glycos_transf_N"/>
</dbReference>
<dbReference type="EC" id="2.4.99.12" evidence="3 8"/>
<dbReference type="Proteomes" id="UP000483078">
    <property type="component" value="Unassembled WGS sequence"/>
</dbReference>
<evidence type="ECO:0000256" key="1">
    <source>
        <dbReference type="ARBA" id="ARBA00003394"/>
    </source>
</evidence>
<sequence length="407" mass="43586">MVLRLLGLSAYMTLARGTTPAEVHQLPERPEGELVWGHAGSRGRVLALCDLAERLAVQRPGLRLLLTVGEDTGVLPDLPSRVIVQTVPPESIPTIEAFLAHWAPDLCIWTVGHLRPALIECSAEAGIPMFLVDAADSGFEGVRGRPWPDPARAVLRHFECVMASSANASRRLVRLGVAAERISVSGTLQSGTSALPCNEDEREALEAAIGGRPVWLAALVQASELQVIIDAHRAALRSAHRRLLIVVPDDPSQGEEMAQSLRAKGWRVARRSLGEVPQEVTQILLDDTDEHDLGLWYRLAPITFMGSSLDAGYGGRDPFGPAALGSAILHGPNVARYRPAYTRFSEAGAARSIKDAETLAAALTHLTAPDQAAAMAHAAWTVATDGAEVTNRVVDLAQDALDRQEGA</sequence>
<dbReference type="AlphaFoldDB" id="A0A7C9HCC6"/>
<proteinExistence type="inferred from homology"/>
<evidence type="ECO:0000313" key="10">
    <source>
        <dbReference type="EMBL" id="MTJ04747.1"/>
    </source>
</evidence>
<evidence type="ECO:0000256" key="4">
    <source>
        <dbReference type="ARBA" id="ARBA00019077"/>
    </source>
</evidence>
<accession>A0A7C9HCC6</accession>
<dbReference type="Pfam" id="PF04413">
    <property type="entry name" value="Glycos_transf_N"/>
    <property type="match status" value="1"/>
</dbReference>
<reference evidence="10 11" key="1">
    <citation type="submission" date="2019-06" db="EMBL/GenBank/DDBJ databases">
        <title>Enrichment of Autotrophic Halophilic Microorganisms from Red Sea Brine Pool Using Microbial Electrosynthesis System.</title>
        <authorList>
            <person name="Alqahtani M.F."/>
            <person name="Bajracharya S."/>
            <person name="Katuri K.P."/>
            <person name="Ali M."/>
            <person name="Saikaly P.E."/>
        </authorList>
    </citation>
    <scope>NUCLEOTIDE SEQUENCE [LARGE SCALE GENOMIC DNA]</scope>
    <source>
        <strain evidence="10">MES6</strain>
    </source>
</reference>
<evidence type="ECO:0000256" key="8">
    <source>
        <dbReference type="RuleBase" id="RU365103"/>
    </source>
</evidence>
<dbReference type="SUPFAM" id="SSF53756">
    <property type="entry name" value="UDP-Glycosyltransferase/glycogen phosphorylase"/>
    <property type="match status" value="1"/>
</dbReference>
<comment type="similarity">
    <text evidence="8">Belongs to the glycosyltransferase group 1 family.</text>
</comment>
<organism evidence="10 11">
    <name type="scientific">Sediminimonas qiaohouensis</name>
    <dbReference type="NCBI Taxonomy" id="552061"/>
    <lineage>
        <taxon>Bacteria</taxon>
        <taxon>Pseudomonadati</taxon>
        <taxon>Pseudomonadota</taxon>
        <taxon>Alphaproteobacteria</taxon>
        <taxon>Rhodobacterales</taxon>
        <taxon>Roseobacteraceae</taxon>
        <taxon>Sediminimonas</taxon>
    </lineage>
</organism>
<gene>
    <name evidence="10" type="ORF">FH759_08670</name>
</gene>
<feature type="domain" description="3-deoxy-D-manno-octulosonic-acid transferase N-terminal" evidence="9">
    <location>
        <begin position="29"/>
        <end position="188"/>
    </location>
</feature>
<dbReference type="InterPro" id="IPR039901">
    <property type="entry name" value="Kdotransferase"/>
</dbReference>
<dbReference type="PANTHER" id="PTHR42755:SF1">
    <property type="entry name" value="3-DEOXY-D-MANNO-OCTULOSONIC ACID TRANSFERASE, MITOCHONDRIAL-RELATED"/>
    <property type="match status" value="1"/>
</dbReference>
<dbReference type="GO" id="GO:0043842">
    <property type="term" value="F:Kdo transferase activity"/>
    <property type="evidence" value="ECO:0007669"/>
    <property type="project" value="UniProtKB-EC"/>
</dbReference>
<dbReference type="RefSeq" id="WP_273249453.1">
    <property type="nucleotide sequence ID" value="NZ_VENJ01000010.1"/>
</dbReference>
<name>A0A7C9HCC6_9RHOB</name>
<evidence type="ECO:0000313" key="11">
    <source>
        <dbReference type="Proteomes" id="UP000483078"/>
    </source>
</evidence>
<evidence type="ECO:0000256" key="2">
    <source>
        <dbReference type="ARBA" id="ARBA00004713"/>
    </source>
</evidence>
<keyword evidence="8" id="KW-0448">Lipopolysaccharide biosynthesis</keyword>
<evidence type="ECO:0000259" key="9">
    <source>
        <dbReference type="Pfam" id="PF04413"/>
    </source>
</evidence>
<keyword evidence="8" id="KW-1003">Cell membrane</keyword>
<comment type="subcellular location">
    <subcellularLocation>
        <location evidence="8">Cell membrane</location>
    </subcellularLocation>
</comment>
<dbReference type="UniPathway" id="UPA00958"/>
<evidence type="ECO:0000256" key="7">
    <source>
        <dbReference type="ARBA" id="ARBA00049183"/>
    </source>
</evidence>
<dbReference type="InterPro" id="IPR038107">
    <property type="entry name" value="Glycos_transf_N_sf"/>
</dbReference>
<dbReference type="GO" id="GO:0009244">
    <property type="term" value="P:lipopolysaccharide core region biosynthetic process"/>
    <property type="evidence" value="ECO:0007669"/>
    <property type="project" value="UniProtKB-UniRule"/>
</dbReference>
<comment type="pathway">
    <text evidence="2 8">Bacterial outer membrane biogenesis; LPS core biosynthesis.</text>
</comment>
<keyword evidence="8" id="KW-0472">Membrane</keyword>